<evidence type="ECO:0000313" key="2">
    <source>
        <dbReference type="Proteomes" id="UP000192328"/>
    </source>
</evidence>
<sequence length="417" mass="47491">MIADTPPMGWNSWDCYGAAVTEEQVLQNAEYMAKYLKQYGWEYIVVDIQWSAPDADSHEYHAFSELRMDGFGRLIPAENRFPSAAGGRGFRPLADKIHEMGLKFGIHIMRGMPRMAAHQHLPIKDSDATCDQAANPHSICLWNPDMYGLKCDTPQARAYYDSIFRLYAEWGVDFVKCDDIAREYPHCEKEIEVISAACRKCGRDMVLSLSPGPAPLDRAEHLKTWANMWRITDDFWDKWELLKGMFERAEKWCIHAGPGHWPDADMLPVGALRQCYDPDNRTQFTQAEQRTMMTLWCMMRSPLMIGGEMTKNDDFTLKLLTNGEVLAIEKESWSAHPLFTTEKESAWIAPRRDGTGYYLALFNLSDEERTVTVSAKQQGLADSSEATELWTGRKTAETESYSATLAAHDAAVFRCFS</sequence>
<name>A0AC61PQ53_9FIRM</name>
<evidence type="ECO:0000313" key="1">
    <source>
        <dbReference type="EMBL" id="SMC88691.1"/>
    </source>
</evidence>
<dbReference type="EMBL" id="FWXZ01000008">
    <property type="protein sequence ID" value="SMC88691.1"/>
    <property type="molecule type" value="Genomic_DNA"/>
</dbReference>
<dbReference type="Proteomes" id="UP000192328">
    <property type="component" value="Unassembled WGS sequence"/>
</dbReference>
<reference evidence="1" key="1">
    <citation type="submission" date="2017-04" db="EMBL/GenBank/DDBJ databases">
        <authorList>
            <person name="Varghese N."/>
            <person name="Submissions S."/>
        </authorList>
    </citation>
    <scope>NUCLEOTIDE SEQUENCE</scope>
    <source>
        <strain evidence="1">WTE2008</strain>
    </source>
</reference>
<protein>
    <submittedName>
        <fullName evidence="1">Alpha galactosidase A</fullName>
    </submittedName>
</protein>
<gene>
    <name evidence="1" type="ORF">SAMN06297397_3031</name>
</gene>
<accession>A0AC61PQ53</accession>
<organism evidence="1 2">
    <name type="scientific">Aristaeella lactis</name>
    <dbReference type="NCBI Taxonomy" id="3046383"/>
    <lineage>
        <taxon>Bacteria</taxon>
        <taxon>Bacillati</taxon>
        <taxon>Bacillota</taxon>
        <taxon>Clostridia</taxon>
        <taxon>Eubacteriales</taxon>
        <taxon>Aristaeellaceae</taxon>
        <taxon>Aristaeella</taxon>
    </lineage>
</organism>
<keyword evidence="2" id="KW-1185">Reference proteome</keyword>
<proteinExistence type="predicted"/>
<comment type="caution">
    <text evidence="1">The sequence shown here is derived from an EMBL/GenBank/DDBJ whole genome shotgun (WGS) entry which is preliminary data.</text>
</comment>